<protein>
    <recommendedName>
        <fullName evidence="2">Probable RNA-binding protein 18</fullName>
    </recommendedName>
    <alternativeName>
        <fullName evidence="7">RNA-binding motif protein 18</fullName>
    </alternativeName>
</protein>
<dbReference type="InterPro" id="IPR000504">
    <property type="entry name" value="RRM_dom"/>
</dbReference>
<evidence type="ECO:0000256" key="2">
    <source>
        <dbReference type="ARBA" id="ARBA00021141"/>
    </source>
</evidence>
<dbReference type="eggNOG" id="ENOG502RH7I">
    <property type="taxonomic scope" value="Eukaryota"/>
</dbReference>
<keyword evidence="6" id="KW-0539">Nucleus</keyword>
<keyword evidence="12" id="KW-1185">Reference proteome</keyword>
<evidence type="ECO:0000256" key="5">
    <source>
        <dbReference type="ARBA" id="ARBA00022884"/>
    </source>
</evidence>
<keyword evidence="4" id="KW-0677">Repeat</keyword>
<dbReference type="HOGENOM" id="CLU_066926_0_0_1"/>
<dbReference type="CDD" id="cd12355">
    <property type="entry name" value="RRM_RBM18"/>
    <property type="match status" value="1"/>
</dbReference>
<dbReference type="OrthoDB" id="6730379at2759"/>
<dbReference type="GO" id="GO:0005737">
    <property type="term" value="C:cytoplasm"/>
    <property type="evidence" value="ECO:0007669"/>
    <property type="project" value="TreeGrafter"/>
</dbReference>
<evidence type="ECO:0000313" key="11">
    <source>
        <dbReference type="EMBL" id="EPS99485.1"/>
    </source>
</evidence>
<dbReference type="Proteomes" id="UP000015241">
    <property type="component" value="Unassembled WGS sequence"/>
</dbReference>
<dbReference type="InterPro" id="IPR012677">
    <property type="entry name" value="Nucleotide-bd_a/b_plait_sf"/>
</dbReference>
<dbReference type="Pfam" id="PF00076">
    <property type="entry name" value="RRM_1"/>
    <property type="match status" value="1"/>
</dbReference>
<organism evidence="11 12">
    <name type="scientific">Fomitopsis schrenkii</name>
    <name type="common">Brown rot fungus</name>
    <dbReference type="NCBI Taxonomy" id="2126942"/>
    <lineage>
        <taxon>Eukaryota</taxon>
        <taxon>Fungi</taxon>
        <taxon>Dikarya</taxon>
        <taxon>Basidiomycota</taxon>
        <taxon>Agaricomycotina</taxon>
        <taxon>Agaricomycetes</taxon>
        <taxon>Polyporales</taxon>
        <taxon>Fomitopsis</taxon>
    </lineage>
</organism>
<keyword evidence="3" id="KW-0507">mRNA processing</keyword>
<dbReference type="InterPro" id="IPR035979">
    <property type="entry name" value="RBD_domain_sf"/>
</dbReference>
<evidence type="ECO:0000256" key="7">
    <source>
        <dbReference type="ARBA" id="ARBA00030780"/>
    </source>
</evidence>
<dbReference type="STRING" id="743788.S8FD52"/>
<dbReference type="InterPro" id="IPR050374">
    <property type="entry name" value="RRT5_SRSF_SR"/>
</dbReference>
<evidence type="ECO:0000256" key="1">
    <source>
        <dbReference type="ARBA" id="ARBA00004123"/>
    </source>
</evidence>
<name>S8FD52_FOMSC</name>
<evidence type="ECO:0000256" key="4">
    <source>
        <dbReference type="ARBA" id="ARBA00022737"/>
    </source>
</evidence>
<gene>
    <name evidence="11" type="ORF">FOMPIDRAFT_1163924</name>
</gene>
<keyword evidence="5 8" id="KW-0694">RNA-binding</keyword>
<dbReference type="SUPFAM" id="SSF54928">
    <property type="entry name" value="RNA-binding domain, RBD"/>
    <property type="match status" value="1"/>
</dbReference>
<evidence type="ECO:0000256" key="9">
    <source>
        <dbReference type="SAM" id="MobiDB-lite"/>
    </source>
</evidence>
<feature type="domain" description="RRM" evidence="10">
    <location>
        <begin position="50"/>
        <end position="131"/>
    </location>
</feature>
<feature type="region of interest" description="Disordered" evidence="9">
    <location>
        <begin position="182"/>
        <end position="276"/>
    </location>
</feature>
<evidence type="ECO:0000259" key="10">
    <source>
        <dbReference type="PROSITE" id="PS50102"/>
    </source>
</evidence>
<feature type="compositionally biased region" description="Low complexity" evidence="9">
    <location>
        <begin position="201"/>
        <end position="224"/>
    </location>
</feature>
<accession>S8FD52</accession>
<dbReference type="AlphaFoldDB" id="S8FD52"/>
<dbReference type="PANTHER" id="PTHR23003:SF62">
    <property type="entry name" value="SERINE_ARGININE (SR)-TYPE SHUTTLING MRNA BINDING PROTEIN NPL3"/>
    <property type="match status" value="1"/>
</dbReference>
<dbReference type="InParanoid" id="S8FD52"/>
<dbReference type="EMBL" id="KE504156">
    <property type="protein sequence ID" value="EPS99485.1"/>
    <property type="molecule type" value="Genomic_DNA"/>
</dbReference>
<dbReference type="Gene3D" id="3.30.70.330">
    <property type="match status" value="1"/>
</dbReference>
<feature type="compositionally biased region" description="Low complexity" evidence="9">
    <location>
        <begin position="1"/>
        <end position="14"/>
    </location>
</feature>
<proteinExistence type="predicted"/>
<comment type="subcellular location">
    <subcellularLocation>
        <location evidence="1">Nucleus</location>
    </subcellularLocation>
</comment>
<evidence type="ECO:0000256" key="6">
    <source>
        <dbReference type="ARBA" id="ARBA00023242"/>
    </source>
</evidence>
<dbReference type="InterPro" id="IPR039157">
    <property type="entry name" value="RBM18_RRM"/>
</dbReference>
<dbReference type="GO" id="GO:0006397">
    <property type="term" value="P:mRNA processing"/>
    <property type="evidence" value="ECO:0007669"/>
    <property type="project" value="UniProtKB-KW"/>
</dbReference>
<reference evidence="11 12" key="1">
    <citation type="journal article" date="2012" name="Science">
        <title>The Paleozoic origin of enzymatic lignin decomposition reconstructed from 31 fungal genomes.</title>
        <authorList>
            <person name="Floudas D."/>
            <person name="Binder M."/>
            <person name="Riley R."/>
            <person name="Barry K."/>
            <person name="Blanchette R.A."/>
            <person name="Henrissat B."/>
            <person name="Martinez A.T."/>
            <person name="Otillar R."/>
            <person name="Spatafora J.W."/>
            <person name="Yadav J.S."/>
            <person name="Aerts A."/>
            <person name="Benoit I."/>
            <person name="Boyd A."/>
            <person name="Carlson A."/>
            <person name="Copeland A."/>
            <person name="Coutinho P.M."/>
            <person name="de Vries R.P."/>
            <person name="Ferreira P."/>
            <person name="Findley K."/>
            <person name="Foster B."/>
            <person name="Gaskell J."/>
            <person name="Glotzer D."/>
            <person name="Gorecki P."/>
            <person name="Heitman J."/>
            <person name="Hesse C."/>
            <person name="Hori C."/>
            <person name="Igarashi K."/>
            <person name="Jurgens J.A."/>
            <person name="Kallen N."/>
            <person name="Kersten P."/>
            <person name="Kohler A."/>
            <person name="Kuees U."/>
            <person name="Kumar T.K.A."/>
            <person name="Kuo A."/>
            <person name="LaButti K."/>
            <person name="Larrondo L.F."/>
            <person name="Lindquist E."/>
            <person name="Ling A."/>
            <person name="Lombard V."/>
            <person name="Lucas S."/>
            <person name="Lundell T."/>
            <person name="Martin R."/>
            <person name="McLaughlin D.J."/>
            <person name="Morgenstern I."/>
            <person name="Morin E."/>
            <person name="Murat C."/>
            <person name="Nagy L.G."/>
            <person name="Nolan M."/>
            <person name="Ohm R.A."/>
            <person name="Patyshakuliyeva A."/>
            <person name="Rokas A."/>
            <person name="Ruiz-Duenas F.J."/>
            <person name="Sabat G."/>
            <person name="Salamov A."/>
            <person name="Samejima M."/>
            <person name="Schmutz J."/>
            <person name="Slot J.C."/>
            <person name="St John F."/>
            <person name="Stenlid J."/>
            <person name="Sun H."/>
            <person name="Sun S."/>
            <person name="Syed K."/>
            <person name="Tsang A."/>
            <person name="Wiebenga A."/>
            <person name="Young D."/>
            <person name="Pisabarro A."/>
            <person name="Eastwood D.C."/>
            <person name="Martin F."/>
            <person name="Cullen D."/>
            <person name="Grigoriev I.V."/>
            <person name="Hibbett D.S."/>
        </authorList>
    </citation>
    <scope>NUCLEOTIDE SEQUENCE</scope>
    <source>
        <strain evidence="12">FP-58527</strain>
    </source>
</reference>
<dbReference type="PANTHER" id="PTHR23003">
    <property type="entry name" value="RNA RECOGNITION MOTIF RRM DOMAIN CONTAINING PROTEIN"/>
    <property type="match status" value="1"/>
</dbReference>
<dbReference type="SMART" id="SM00360">
    <property type="entry name" value="RRM"/>
    <property type="match status" value="1"/>
</dbReference>
<evidence type="ECO:0000313" key="12">
    <source>
        <dbReference type="Proteomes" id="UP000015241"/>
    </source>
</evidence>
<dbReference type="PROSITE" id="PS50102">
    <property type="entry name" value="RRM"/>
    <property type="match status" value="1"/>
</dbReference>
<feature type="region of interest" description="Disordered" evidence="9">
    <location>
        <begin position="1"/>
        <end position="44"/>
    </location>
</feature>
<evidence type="ECO:0000256" key="3">
    <source>
        <dbReference type="ARBA" id="ARBA00022664"/>
    </source>
</evidence>
<evidence type="ECO:0000256" key="8">
    <source>
        <dbReference type="PROSITE-ProRule" id="PRU00176"/>
    </source>
</evidence>
<dbReference type="GO" id="GO:0003729">
    <property type="term" value="F:mRNA binding"/>
    <property type="evidence" value="ECO:0007669"/>
    <property type="project" value="TreeGrafter"/>
</dbReference>
<dbReference type="GO" id="GO:0005634">
    <property type="term" value="C:nucleus"/>
    <property type="evidence" value="ECO:0007669"/>
    <property type="project" value="UniProtKB-SubCell"/>
</dbReference>
<sequence>MSTSSPPSSSSLTPNVKPDISSHLSYPSPEQPAPSTSTSYEERSRPLLKERLYVGNLHPSVDEYTLLQVFTKFGKVSKLDYLFHKTGPLKGKPRGYAFVEFAHPNDAQRALERAHDKLLRGRKLVITHAHQAPLDQGGHYKPRRIMNEAGKPTTLSLLKSASTGRANLTEGKIARMEAKLRELEQSSVESPVPAAHPSLPSKPSAATVAAAAPAPPASQRQSVPPRRHQAPLPSLPLTKPAPSQVALASQSHLPRSVPSKRGATLAGVRIVKKKVQ</sequence>